<dbReference type="GeneID" id="73337238"/>
<evidence type="ECO:0000313" key="1">
    <source>
        <dbReference type="EMBL" id="UQC77732.1"/>
    </source>
</evidence>
<dbReference type="RefSeq" id="XP_049139371.1">
    <property type="nucleotide sequence ID" value="XM_049282228.1"/>
</dbReference>
<dbReference type="Proteomes" id="UP000830671">
    <property type="component" value="Chromosome 2"/>
</dbReference>
<protein>
    <submittedName>
        <fullName evidence="1">Uncharacterized protein</fullName>
    </submittedName>
</protein>
<reference evidence="1" key="1">
    <citation type="journal article" date="2021" name="Mol. Plant Microbe Interact.">
        <title>Complete Genome Sequence of the Plant-Pathogenic Fungus Colletotrichum lupini.</title>
        <authorList>
            <person name="Baroncelli R."/>
            <person name="Pensec F."/>
            <person name="Da Lio D."/>
            <person name="Boufleur T."/>
            <person name="Vicente I."/>
            <person name="Sarrocco S."/>
            <person name="Picot A."/>
            <person name="Baraldi E."/>
            <person name="Sukno S."/>
            <person name="Thon M."/>
            <person name="Le Floch G."/>
        </authorList>
    </citation>
    <scope>NUCLEOTIDE SEQUENCE</scope>
    <source>
        <strain evidence="1">IMI 504893</strain>
    </source>
</reference>
<dbReference type="KEGG" id="clup:CLUP02_03203"/>
<sequence>MPCRVGSFFTRLLAKRRRTLFLVSVDRPESRRVCQAVTTRSRSASRQLLRESRSL</sequence>
<keyword evidence="2" id="KW-1185">Reference proteome</keyword>
<name>A0A9Q8SJP1_9PEZI</name>
<gene>
    <name evidence="1" type="ORF">CLUP02_03203</name>
</gene>
<proteinExistence type="predicted"/>
<organism evidence="1 2">
    <name type="scientific">Colletotrichum lupini</name>
    <dbReference type="NCBI Taxonomy" id="145971"/>
    <lineage>
        <taxon>Eukaryota</taxon>
        <taxon>Fungi</taxon>
        <taxon>Dikarya</taxon>
        <taxon>Ascomycota</taxon>
        <taxon>Pezizomycotina</taxon>
        <taxon>Sordariomycetes</taxon>
        <taxon>Hypocreomycetidae</taxon>
        <taxon>Glomerellales</taxon>
        <taxon>Glomerellaceae</taxon>
        <taxon>Colletotrichum</taxon>
        <taxon>Colletotrichum acutatum species complex</taxon>
    </lineage>
</organism>
<accession>A0A9Q8SJP1</accession>
<evidence type="ECO:0000313" key="2">
    <source>
        <dbReference type="Proteomes" id="UP000830671"/>
    </source>
</evidence>
<dbReference type="AlphaFoldDB" id="A0A9Q8SJP1"/>
<dbReference type="EMBL" id="CP019474">
    <property type="protein sequence ID" value="UQC77732.1"/>
    <property type="molecule type" value="Genomic_DNA"/>
</dbReference>